<dbReference type="EMBL" id="KN840497">
    <property type="protein sequence ID" value="KIP07437.1"/>
    <property type="molecule type" value="Genomic_DNA"/>
</dbReference>
<evidence type="ECO:0000313" key="2">
    <source>
        <dbReference type="EMBL" id="KIP07437.1"/>
    </source>
</evidence>
<evidence type="ECO:0000256" key="1">
    <source>
        <dbReference type="SAM" id="MobiDB-lite"/>
    </source>
</evidence>
<feature type="compositionally biased region" description="Low complexity" evidence="1">
    <location>
        <begin position="139"/>
        <end position="153"/>
    </location>
</feature>
<keyword evidence="3" id="KW-1185">Reference proteome</keyword>
<accession>A0A0C3S8I3</accession>
<dbReference type="AlphaFoldDB" id="A0A0C3S8I3"/>
<sequence length="257" mass="27457">MWISQLLSQPGPTLAADITDCRSVPLQTRHCILRRQSSDIVIPRQVNMPSEPSAFFFFLNCIQRGGRIAPTCNTDPPSAPTSSGIAKGDRACRIRPWPSRATAHAFRLPVSRRCVITWAITSTTAPYVDPAHRWPASRPDGSASSDPNSAAPPQHAHRAGRYPERARGARSSISDLYLTNDNGWPLCAASLRATTPSRWDGTVVACPDATAAHDAYDAVSGAPQLCAGSTARERSSPCPGTRLPPGCPPIGASLSHC</sequence>
<dbReference type="Proteomes" id="UP000053257">
    <property type="component" value="Unassembled WGS sequence"/>
</dbReference>
<gene>
    <name evidence="2" type="ORF">PHLGIDRAFT_420878</name>
</gene>
<proteinExistence type="predicted"/>
<organism evidence="2 3">
    <name type="scientific">Phlebiopsis gigantea (strain 11061_1 CR5-6)</name>
    <name type="common">White-rot fungus</name>
    <name type="synonym">Peniophora gigantea</name>
    <dbReference type="NCBI Taxonomy" id="745531"/>
    <lineage>
        <taxon>Eukaryota</taxon>
        <taxon>Fungi</taxon>
        <taxon>Dikarya</taxon>
        <taxon>Basidiomycota</taxon>
        <taxon>Agaricomycotina</taxon>
        <taxon>Agaricomycetes</taxon>
        <taxon>Polyporales</taxon>
        <taxon>Phanerochaetaceae</taxon>
        <taxon>Phlebiopsis</taxon>
    </lineage>
</organism>
<evidence type="ECO:0000313" key="3">
    <source>
        <dbReference type="Proteomes" id="UP000053257"/>
    </source>
</evidence>
<name>A0A0C3S8I3_PHLG1</name>
<reference evidence="2 3" key="1">
    <citation type="journal article" date="2014" name="PLoS Genet.">
        <title>Analysis of the Phlebiopsis gigantea genome, transcriptome and secretome provides insight into its pioneer colonization strategies of wood.</title>
        <authorList>
            <person name="Hori C."/>
            <person name="Ishida T."/>
            <person name="Igarashi K."/>
            <person name="Samejima M."/>
            <person name="Suzuki H."/>
            <person name="Master E."/>
            <person name="Ferreira P."/>
            <person name="Ruiz-Duenas F.J."/>
            <person name="Held B."/>
            <person name="Canessa P."/>
            <person name="Larrondo L.F."/>
            <person name="Schmoll M."/>
            <person name="Druzhinina I.S."/>
            <person name="Kubicek C.P."/>
            <person name="Gaskell J.A."/>
            <person name="Kersten P."/>
            <person name="St John F."/>
            <person name="Glasner J."/>
            <person name="Sabat G."/>
            <person name="Splinter BonDurant S."/>
            <person name="Syed K."/>
            <person name="Yadav J."/>
            <person name="Mgbeahuruike A.C."/>
            <person name="Kovalchuk A."/>
            <person name="Asiegbu F.O."/>
            <person name="Lackner G."/>
            <person name="Hoffmeister D."/>
            <person name="Rencoret J."/>
            <person name="Gutierrez A."/>
            <person name="Sun H."/>
            <person name="Lindquist E."/>
            <person name="Barry K."/>
            <person name="Riley R."/>
            <person name="Grigoriev I.V."/>
            <person name="Henrissat B."/>
            <person name="Kues U."/>
            <person name="Berka R.M."/>
            <person name="Martinez A.T."/>
            <person name="Covert S.F."/>
            <person name="Blanchette R.A."/>
            <person name="Cullen D."/>
        </authorList>
    </citation>
    <scope>NUCLEOTIDE SEQUENCE [LARGE SCALE GENOMIC DNA]</scope>
    <source>
        <strain evidence="2 3">11061_1 CR5-6</strain>
    </source>
</reference>
<protein>
    <submittedName>
        <fullName evidence="2">Uncharacterized protein</fullName>
    </submittedName>
</protein>
<feature type="region of interest" description="Disordered" evidence="1">
    <location>
        <begin position="129"/>
        <end position="166"/>
    </location>
</feature>
<dbReference type="HOGENOM" id="CLU_1082244_0_0_1"/>